<proteinExistence type="predicted"/>
<evidence type="ECO:0000313" key="2">
    <source>
        <dbReference type="Proteomes" id="UP000002247"/>
    </source>
</evidence>
<protein>
    <submittedName>
        <fullName evidence="1">Uncharacterized protein</fullName>
    </submittedName>
</protein>
<evidence type="ECO:0000313" key="1">
    <source>
        <dbReference type="EMBL" id="ADG99177.1"/>
    </source>
</evidence>
<keyword evidence="2" id="KW-1185">Reference proteome</keyword>
<organism evidence="1 2">
    <name type="scientific">Segniliparus rotundus (strain ATCC BAA-972 / CDC 1076 / CIP 108378 / DSM 44985 / JCM 13578)</name>
    <dbReference type="NCBI Taxonomy" id="640132"/>
    <lineage>
        <taxon>Bacteria</taxon>
        <taxon>Bacillati</taxon>
        <taxon>Actinomycetota</taxon>
        <taxon>Actinomycetes</taxon>
        <taxon>Mycobacteriales</taxon>
        <taxon>Segniliparaceae</taxon>
        <taxon>Segniliparus</taxon>
    </lineage>
</organism>
<dbReference type="EMBL" id="CP001958">
    <property type="protein sequence ID" value="ADG99177.1"/>
    <property type="molecule type" value="Genomic_DNA"/>
</dbReference>
<dbReference type="HOGENOM" id="CLU_135647_0_0_11"/>
<sequence>MRGSVCAVCDKAGIFLLRRAPARVAKGSAASSADEDDNAPMDFAMRYDRWCRPLSTVFGMGPKRAVIRVDDNMLRVKHGWAFQIDVPLGNIASARLYGKRPLAWGVHGAEDGWLVNGSRDGVVIVRFATPVKPVKAPLGAWPVRCVLVSLEKPDAFLAALRGGKENV</sequence>
<dbReference type="Proteomes" id="UP000002247">
    <property type="component" value="Chromosome"/>
</dbReference>
<accession>D6ZCZ0</accession>
<dbReference type="eggNOG" id="ENOG5033KY0">
    <property type="taxonomic scope" value="Bacteria"/>
</dbReference>
<dbReference type="KEGG" id="srt:Srot_2743"/>
<reference evidence="1 2" key="1">
    <citation type="journal article" date="2010" name="Stand. Genomic Sci.">
        <title>Complete genome sequence of Segniliparus rotundus type strain (CDC 1076).</title>
        <authorList>
            <person name="Sikorski J."/>
            <person name="Lapidus A."/>
            <person name="Copeland A."/>
            <person name="Misra M."/>
            <person name="Glavina Del Rio T."/>
            <person name="Nolan M."/>
            <person name="Lucas S."/>
            <person name="Chen F."/>
            <person name="Tice H."/>
            <person name="Cheng J.F."/>
            <person name="Jando M."/>
            <person name="Schneider S."/>
            <person name="Bruce D."/>
            <person name="Goodwin L."/>
            <person name="Pitluck S."/>
            <person name="Liolios K."/>
            <person name="Mikhailova N."/>
            <person name="Pati A."/>
            <person name="Ivanova N."/>
            <person name="Mavromatis K."/>
            <person name="Chen A."/>
            <person name="Palaniappan K."/>
            <person name="Chertkov O."/>
            <person name="Land M."/>
            <person name="Hauser L."/>
            <person name="Chang Y.J."/>
            <person name="Jeffries C.D."/>
            <person name="Brettin T."/>
            <person name="Detter J.C."/>
            <person name="Han C."/>
            <person name="Rohde M."/>
            <person name="Goker M."/>
            <person name="Bristow J."/>
            <person name="Eisen J.A."/>
            <person name="Markowitz V."/>
            <person name="Hugenholtz P."/>
            <person name="Kyrpides N.C."/>
            <person name="Klenk H.P."/>
        </authorList>
    </citation>
    <scope>NUCLEOTIDE SEQUENCE [LARGE SCALE GENOMIC DNA]</scope>
    <source>
        <strain evidence="2">ATCC BAA-972 / CDC 1076 / CIP 108378 / DSM 44985 / JCM 13578</strain>
    </source>
</reference>
<gene>
    <name evidence="1" type="ordered locus">Srot_2743</name>
</gene>
<dbReference type="AlphaFoldDB" id="D6ZCZ0"/>
<name>D6ZCZ0_SEGRD</name>